<dbReference type="PANTHER" id="PTHR30521:SF4">
    <property type="entry name" value="DEFERROCHELATASE"/>
    <property type="match status" value="1"/>
</dbReference>
<gene>
    <name evidence="12" type="ORF">GCM10009755_12080</name>
</gene>
<dbReference type="InterPro" id="IPR048327">
    <property type="entry name" value="Dyp_perox_N"/>
</dbReference>
<keyword evidence="2 12" id="KW-0575">Peroxidase</keyword>
<comment type="caution">
    <text evidence="12">The sequence shown here is derived from an EMBL/GenBank/DDBJ whole genome shotgun (WGS) entry which is preliminary data.</text>
</comment>
<name>A0ABP5ETJ8_9MICO</name>
<comment type="similarity">
    <text evidence="8">Belongs to the DyP-type peroxidase family.</text>
</comment>
<dbReference type="SUPFAM" id="SSF54909">
    <property type="entry name" value="Dimeric alpha+beta barrel"/>
    <property type="match status" value="1"/>
</dbReference>
<keyword evidence="5" id="KW-0732">Signal</keyword>
<feature type="domain" description="Dyp-type peroxidase N-terminal" evidence="10">
    <location>
        <begin position="66"/>
        <end position="210"/>
    </location>
</feature>
<feature type="region of interest" description="Disordered" evidence="9">
    <location>
        <begin position="34"/>
        <end position="67"/>
    </location>
</feature>
<dbReference type="InterPro" id="IPR006314">
    <property type="entry name" value="Dyp_peroxidase"/>
</dbReference>
<dbReference type="Proteomes" id="UP001500755">
    <property type="component" value="Unassembled WGS sequence"/>
</dbReference>
<dbReference type="Pfam" id="PF20628">
    <property type="entry name" value="Dyp_perox_C"/>
    <property type="match status" value="1"/>
</dbReference>
<reference evidence="13" key="1">
    <citation type="journal article" date="2019" name="Int. J. Syst. Evol. Microbiol.">
        <title>The Global Catalogue of Microorganisms (GCM) 10K type strain sequencing project: providing services to taxonomists for standard genome sequencing and annotation.</title>
        <authorList>
            <consortium name="The Broad Institute Genomics Platform"/>
            <consortium name="The Broad Institute Genome Sequencing Center for Infectious Disease"/>
            <person name="Wu L."/>
            <person name="Ma J."/>
        </authorList>
    </citation>
    <scope>NUCLEOTIDE SEQUENCE [LARGE SCALE GENOMIC DNA]</scope>
    <source>
        <strain evidence="13">JCM 14546</strain>
    </source>
</reference>
<dbReference type="RefSeq" id="WP_344307913.1">
    <property type="nucleotide sequence ID" value="NZ_BAAANO010000011.1"/>
</dbReference>
<evidence type="ECO:0000256" key="4">
    <source>
        <dbReference type="ARBA" id="ARBA00022723"/>
    </source>
</evidence>
<evidence type="ECO:0000313" key="13">
    <source>
        <dbReference type="Proteomes" id="UP001500755"/>
    </source>
</evidence>
<keyword evidence="4" id="KW-0479">Metal-binding</keyword>
<proteinExistence type="inferred from homology"/>
<evidence type="ECO:0000256" key="7">
    <source>
        <dbReference type="ARBA" id="ARBA00023004"/>
    </source>
</evidence>
<comment type="cofactor">
    <cofactor evidence="1">
        <name>heme b</name>
        <dbReference type="ChEBI" id="CHEBI:60344"/>
    </cofactor>
</comment>
<feature type="domain" description="Dyp-type peroxidase C-terminal" evidence="11">
    <location>
        <begin position="223"/>
        <end position="433"/>
    </location>
</feature>
<dbReference type="EMBL" id="BAAANO010000011">
    <property type="protein sequence ID" value="GAA2004322.1"/>
    <property type="molecule type" value="Genomic_DNA"/>
</dbReference>
<keyword evidence="13" id="KW-1185">Reference proteome</keyword>
<organism evidence="12 13">
    <name type="scientific">Brevibacterium samyangense</name>
    <dbReference type="NCBI Taxonomy" id="366888"/>
    <lineage>
        <taxon>Bacteria</taxon>
        <taxon>Bacillati</taxon>
        <taxon>Actinomycetota</taxon>
        <taxon>Actinomycetes</taxon>
        <taxon>Micrococcales</taxon>
        <taxon>Brevibacteriaceae</taxon>
        <taxon>Brevibacterium</taxon>
    </lineage>
</organism>
<evidence type="ECO:0000259" key="10">
    <source>
        <dbReference type="Pfam" id="PF04261"/>
    </source>
</evidence>
<evidence type="ECO:0000256" key="1">
    <source>
        <dbReference type="ARBA" id="ARBA00001970"/>
    </source>
</evidence>
<evidence type="ECO:0000313" key="12">
    <source>
        <dbReference type="EMBL" id="GAA2004322.1"/>
    </source>
</evidence>
<evidence type="ECO:0000256" key="9">
    <source>
        <dbReference type="SAM" id="MobiDB-lite"/>
    </source>
</evidence>
<evidence type="ECO:0000256" key="2">
    <source>
        <dbReference type="ARBA" id="ARBA00022559"/>
    </source>
</evidence>
<dbReference type="GO" id="GO:0004601">
    <property type="term" value="F:peroxidase activity"/>
    <property type="evidence" value="ECO:0007669"/>
    <property type="project" value="UniProtKB-KW"/>
</dbReference>
<dbReference type="PANTHER" id="PTHR30521">
    <property type="entry name" value="DEFERROCHELATASE/PEROXIDASE"/>
    <property type="match status" value="1"/>
</dbReference>
<dbReference type="InterPro" id="IPR006311">
    <property type="entry name" value="TAT_signal"/>
</dbReference>
<keyword evidence="6" id="KW-0560">Oxidoreductase</keyword>
<keyword evidence="3" id="KW-0349">Heme</keyword>
<dbReference type="PROSITE" id="PS51318">
    <property type="entry name" value="TAT"/>
    <property type="match status" value="1"/>
</dbReference>
<keyword evidence="7" id="KW-0408">Iron</keyword>
<dbReference type="NCBIfam" id="TIGR01413">
    <property type="entry name" value="Dyp_perox_fam"/>
    <property type="match status" value="1"/>
</dbReference>
<protein>
    <submittedName>
        <fullName evidence="12">Dyp-type peroxidase</fullName>
    </submittedName>
</protein>
<sequence>MSVSRRHVIGASAAAGALGISAGVAGTLGFSGRGSRAGAGSGPAPRQPDTTGVGGAQVEPFHGPHQAGVETLPQAHARFVALELLDGTRAADAVRMLRLLTDDAAALTQGRAPLADSEPELVANPARLTVTVGFGRNLVALAGTGPDVLPDWLAPLPGFSIDALDPARSRGDLLLQVCGDDPFVLSHAVRMLLKDTRAFARVAWVREGFRRAYGAQPQGTTLRNLFGQVDGTANPGPGSEDFARLVWGETLGLENPVFSARGEPPTDLAAHHPAWLRGGTTLAIRDIRMDLETWDEADRPAREFSVGRKLDSGAPLSGSDEFDVPDFEAKDALGLSRISPASHVARSRNEQDPAEQIYRRVYNYESAEVTADGAEPSAAATVPVNRAGLVFASFQADLERQFLPIQRRLDQMDLLNQWTTPIGSTVWAVPPGVAEDEYLGETLFDS</sequence>
<accession>A0ABP5ETJ8</accession>
<dbReference type="Pfam" id="PF04261">
    <property type="entry name" value="Dyp_perox_N"/>
    <property type="match status" value="1"/>
</dbReference>
<dbReference type="PROSITE" id="PS51404">
    <property type="entry name" value="DYP_PEROXIDASE"/>
    <property type="match status" value="1"/>
</dbReference>
<evidence type="ECO:0000256" key="3">
    <source>
        <dbReference type="ARBA" id="ARBA00022617"/>
    </source>
</evidence>
<evidence type="ECO:0000256" key="5">
    <source>
        <dbReference type="ARBA" id="ARBA00022729"/>
    </source>
</evidence>
<evidence type="ECO:0000256" key="6">
    <source>
        <dbReference type="ARBA" id="ARBA00023002"/>
    </source>
</evidence>
<dbReference type="InterPro" id="IPR048328">
    <property type="entry name" value="Dyp_perox_C"/>
</dbReference>
<dbReference type="InterPro" id="IPR011008">
    <property type="entry name" value="Dimeric_a/b-barrel"/>
</dbReference>
<evidence type="ECO:0000259" key="11">
    <source>
        <dbReference type="Pfam" id="PF20628"/>
    </source>
</evidence>
<evidence type="ECO:0000256" key="8">
    <source>
        <dbReference type="ARBA" id="ARBA00025737"/>
    </source>
</evidence>